<keyword evidence="2" id="KW-1185">Reference proteome</keyword>
<evidence type="ECO:0000313" key="2">
    <source>
        <dbReference type="Proteomes" id="UP000572680"/>
    </source>
</evidence>
<dbReference type="Proteomes" id="UP000572680">
    <property type="component" value="Unassembled WGS sequence"/>
</dbReference>
<accession>A0A7W3LYY7</accession>
<reference evidence="1 2" key="1">
    <citation type="submission" date="2020-08" db="EMBL/GenBank/DDBJ databases">
        <title>Genomic Encyclopedia of Type Strains, Phase IV (KMG-IV): sequencing the most valuable type-strain genomes for metagenomic binning, comparative biology and taxonomic classification.</title>
        <authorList>
            <person name="Goeker M."/>
        </authorList>
    </citation>
    <scope>NUCLEOTIDE SEQUENCE [LARGE SCALE GENOMIC DNA]</scope>
    <source>
        <strain evidence="1 2">DSM 44197</strain>
    </source>
</reference>
<comment type="caution">
    <text evidence="1">The sequence shown here is derived from an EMBL/GenBank/DDBJ whole genome shotgun (WGS) entry which is preliminary data.</text>
</comment>
<protein>
    <submittedName>
        <fullName evidence="1">Uncharacterized protein</fullName>
    </submittedName>
</protein>
<evidence type="ECO:0000313" key="1">
    <source>
        <dbReference type="EMBL" id="MBA8956911.1"/>
    </source>
</evidence>
<name>A0A7W3LYY7_ACTNM</name>
<gene>
    <name evidence="1" type="ORF">HNR61_008601</name>
</gene>
<dbReference type="EMBL" id="JACJIA010000018">
    <property type="protein sequence ID" value="MBA8956911.1"/>
    <property type="molecule type" value="Genomic_DNA"/>
</dbReference>
<proteinExistence type="predicted"/>
<dbReference type="AlphaFoldDB" id="A0A7W3LYY7"/>
<organism evidence="1 2">
    <name type="scientific">Actinomadura namibiensis</name>
    <dbReference type="NCBI Taxonomy" id="182080"/>
    <lineage>
        <taxon>Bacteria</taxon>
        <taxon>Bacillati</taxon>
        <taxon>Actinomycetota</taxon>
        <taxon>Actinomycetes</taxon>
        <taxon>Streptosporangiales</taxon>
        <taxon>Thermomonosporaceae</taxon>
        <taxon>Actinomadura</taxon>
    </lineage>
</organism>
<sequence>MTFPPLFPPVRPLAPGGLSAEEIDHIEHQAAALNADDRLIPLSQVHELARTAQLLIELLDRDGDWGGCTGCIVADQLGPLWTSSPCPYHLGVAHDWEAARAIIGTALKAPEHQAAREAVVKALEAEEG</sequence>
<dbReference type="RefSeq" id="WP_182848781.1">
    <property type="nucleotide sequence ID" value="NZ_BAAALP010000073.1"/>
</dbReference>